<dbReference type="GO" id="GO:0071555">
    <property type="term" value="P:cell wall organization"/>
    <property type="evidence" value="ECO:0007669"/>
    <property type="project" value="UniProtKB-KW"/>
</dbReference>
<dbReference type="Gene3D" id="3.30.420.590">
    <property type="match status" value="1"/>
</dbReference>
<evidence type="ECO:0000313" key="6">
    <source>
        <dbReference type="EMBL" id="KRT90350.1"/>
    </source>
</evidence>
<dbReference type="Pfam" id="PF03816">
    <property type="entry name" value="LytR_cpsA_psr"/>
    <property type="match status" value="1"/>
</dbReference>
<comment type="caution">
    <text evidence="6">The sequence shown here is derived from an EMBL/GenBank/DDBJ whole genome shotgun (WGS) entry which is preliminary data.</text>
</comment>
<protein>
    <submittedName>
        <fullName evidence="7">LCP family protein</fullName>
    </submittedName>
    <submittedName>
        <fullName evidence="6">LytR family transcriptional regulator</fullName>
    </submittedName>
</protein>
<dbReference type="AlphaFoldDB" id="A0A0J6EPJ6"/>
<comment type="similarity">
    <text evidence="1">Belongs to the LytR/CpsA/Psr (LCP) family.</text>
</comment>
<dbReference type="PANTHER" id="PTHR33392">
    <property type="entry name" value="POLYISOPRENYL-TEICHOIC ACID--PEPTIDOGLYCAN TEICHOIC ACID TRANSFERASE TAGU"/>
    <property type="match status" value="1"/>
</dbReference>
<dbReference type="NCBIfam" id="TIGR00350">
    <property type="entry name" value="lytR_cpsA_psr"/>
    <property type="match status" value="1"/>
</dbReference>
<dbReference type="EMBL" id="LECW02000045">
    <property type="protein sequence ID" value="KRT90350.1"/>
    <property type="molecule type" value="Genomic_DNA"/>
</dbReference>
<evidence type="ECO:0000256" key="1">
    <source>
        <dbReference type="ARBA" id="ARBA00006068"/>
    </source>
</evidence>
<accession>A0A0J6EPJ6</accession>
<reference evidence="6 8" key="1">
    <citation type="journal article" date="2015" name="Int. J. Syst. Evol. Microbiol.">
        <title>Bacillus glycinifermentans sp. nov., isolated from fermented soybean paste.</title>
        <authorList>
            <person name="Kim S.J."/>
            <person name="Dunlap C.A."/>
            <person name="Kwon S.W."/>
            <person name="Rooney A.P."/>
        </authorList>
    </citation>
    <scope>NUCLEOTIDE SEQUENCE [LARGE SCALE GENOMIC DNA]</scope>
    <source>
        <strain evidence="6 8">GO-13</strain>
    </source>
</reference>
<evidence type="ECO:0000256" key="4">
    <source>
        <dbReference type="ARBA" id="ARBA00022989"/>
    </source>
</evidence>
<evidence type="ECO:0000256" key="2">
    <source>
        <dbReference type="ARBA" id="ARBA00022692"/>
    </source>
</evidence>
<sequence>MSRSQRTKKRKLRKWVKYSLFLIALIVTATAAAGGYAYYKVASASKEAHIDLARGSQSVKRIKEFNPAKDNFTVLLMGNDARPGQDMNKERSDAMILATFNRKDKSVKLLSIPRDSYVNIPGHGLDKITHAHSLGGRDLSVETVENLLDVPVDYVVDINFTAFEEIIDELGGVPVTIKNEYIVKQITKDTKGKVNLTTGSQTLNGEEALAYVRTRKADTDLMRGQRQMEVIKAIISKSKSITSIPAYDDILDTLGKNVSMNLSLNDAIGLIPFISSLQSVDSLQLKGSDYKPGKVYYFQLDQTTLAEIKQELKQQLGS</sequence>
<keyword evidence="2" id="KW-0812">Transmembrane</keyword>
<dbReference type="Proteomes" id="UP001341297">
    <property type="component" value="Unassembled WGS sequence"/>
</dbReference>
<organism evidence="6 8">
    <name type="scientific">Bacillus glycinifermentans</name>
    <dbReference type="NCBI Taxonomy" id="1664069"/>
    <lineage>
        <taxon>Bacteria</taxon>
        <taxon>Bacillati</taxon>
        <taxon>Bacillota</taxon>
        <taxon>Bacilli</taxon>
        <taxon>Bacillales</taxon>
        <taxon>Bacillaceae</taxon>
        <taxon>Bacillus</taxon>
    </lineage>
</organism>
<keyword evidence="4" id="KW-0472">Membrane</keyword>
<dbReference type="OrthoDB" id="27330at2"/>
<keyword evidence="3" id="KW-0735">Signal-anchor</keyword>
<reference evidence="6" key="2">
    <citation type="submission" date="2015-10" db="EMBL/GenBank/DDBJ databases">
        <authorList>
            <person name="Gilbert D.G."/>
        </authorList>
    </citation>
    <scope>NUCLEOTIDE SEQUENCE</scope>
    <source>
        <strain evidence="6">GO-13</strain>
    </source>
</reference>
<evidence type="ECO:0000259" key="5">
    <source>
        <dbReference type="Pfam" id="PF03816"/>
    </source>
</evidence>
<name>A0A0J6EPJ6_9BACI</name>
<keyword evidence="9" id="KW-1185">Reference proteome</keyword>
<reference evidence="7 9" key="3">
    <citation type="submission" date="2023-03" db="EMBL/GenBank/DDBJ databases">
        <title>Agriculturally important microbes genome sequencing.</title>
        <authorList>
            <person name="Dunlap C."/>
        </authorList>
    </citation>
    <scope>NUCLEOTIDE SEQUENCE [LARGE SCALE GENOMIC DNA]</scope>
    <source>
        <strain evidence="7 9">CBP-3203</strain>
    </source>
</reference>
<dbReference type="InterPro" id="IPR050922">
    <property type="entry name" value="LytR/CpsA/Psr_CW_biosynth"/>
</dbReference>
<proteinExistence type="inferred from homology"/>
<dbReference type="PANTHER" id="PTHR33392:SF3">
    <property type="entry name" value="POLYISOPRENYL-TEICHOIC ACID--PEPTIDOGLYCAN TEICHOIC ACID TRANSFERASE TAGT"/>
    <property type="match status" value="1"/>
</dbReference>
<evidence type="ECO:0000313" key="7">
    <source>
        <dbReference type="EMBL" id="MEC0484047.1"/>
    </source>
</evidence>
<evidence type="ECO:0000256" key="3">
    <source>
        <dbReference type="ARBA" id="ARBA00022968"/>
    </source>
</evidence>
<dbReference type="PATRIC" id="fig|1664069.3.peg.1182"/>
<dbReference type="Gene3D" id="3.40.630.190">
    <property type="entry name" value="LCP protein"/>
    <property type="match status" value="1"/>
</dbReference>
<evidence type="ECO:0000313" key="8">
    <source>
        <dbReference type="Proteomes" id="UP000036168"/>
    </source>
</evidence>
<feature type="domain" description="Cell envelope-related transcriptional attenuator" evidence="5">
    <location>
        <begin position="91"/>
        <end position="239"/>
    </location>
</feature>
<dbReference type="Proteomes" id="UP000036168">
    <property type="component" value="Unassembled WGS sequence"/>
</dbReference>
<keyword evidence="4" id="KW-1133">Transmembrane helix</keyword>
<dbReference type="InterPro" id="IPR004474">
    <property type="entry name" value="LytR_CpsA_psr"/>
</dbReference>
<dbReference type="STRING" id="1664069.BGLY_4232"/>
<accession>A0A0J6E414</accession>
<dbReference type="EMBL" id="JARRTL010000006">
    <property type="protein sequence ID" value="MEC0484047.1"/>
    <property type="molecule type" value="Genomic_DNA"/>
</dbReference>
<evidence type="ECO:0000313" key="9">
    <source>
        <dbReference type="Proteomes" id="UP001341297"/>
    </source>
</evidence>
<gene>
    <name evidence="6" type="ORF">AB447_207150</name>
    <name evidence="7" type="ORF">P8828_04150</name>
</gene>
<dbReference type="RefSeq" id="WP_048354049.1">
    <property type="nucleotide sequence ID" value="NZ_CP023481.1"/>
</dbReference>